<evidence type="ECO:0000313" key="2">
    <source>
        <dbReference type="EMBL" id="KDQ08977.1"/>
    </source>
</evidence>
<gene>
    <name evidence="2" type="ORF">BOTBODRAFT_540914</name>
</gene>
<organism evidence="2 3">
    <name type="scientific">Botryobasidium botryosum (strain FD-172 SS1)</name>
    <dbReference type="NCBI Taxonomy" id="930990"/>
    <lineage>
        <taxon>Eukaryota</taxon>
        <taxon>Fungi</taxon>
        <taxon>Dikarya</taxon>
        <taxon>Basidiomycota</taxon>
        <taxon>Agaricomycotina</taxon>
        <taxon>Agaricomycetes</taxon>
        <taxon>Cantharellales</taxon>
        <taxon>Botryobasidiaceae</taxon>
        <taxon>Botryobasidium</taxon>
    </lineage>
</organism>
<protein>
    <submittedName>
        <fullName evidence="2">Uncharacterized protein</fullName>
    </submittedName>
</protein>
<dbReference type="HOGENOM" id="CLU_1948496_0_0_1"/>
<name>A0A067MAT3_BOTB1</name>
<feature type="region of interest" description="Disordered" evidence="1">
    <location>
        <begin position="93"/>
        <end position="129"/>
    </location>
</feature>
<proteinExistence type="predicted"/>
<feature type="region of interest" description="Disordered" evidence="1">
    <location>
        <begin position="39"/>
        <end position="70"/>
    </location>
</feature>
<dbReference type="Proteomes" id="UP000027195">
    <property type="component" value="Unassembled WGS sequence"/>
</dbReference>
<feature type="compositionally biased region" description="Basic residues" evidence="1">
    <location>
        <begin position="61"/>
        <end position="70"/>
    </location>
</feature>
<accession>A0A067MAT3</accession>
<evidence type="ECO:0000256" key="1">
    <source>
        <dbReference type="SAM" id="MobiDB-lite"/>
    </source>
</evidence>
<keyword evidence="3" id="KW-1185">Reference proteome</keyword>
<evidence type="ECO:0000313" key="3">
    <source>
        <dbReference type="Proteomes" id="UP000027195"/>
    </source>
</evidence>
<dbReference type="EMBL" id="KL198084">
    <property type="protein sequence ID" value="KDQ08977.1"/>
    <property type="molecule type" value="Genomic_DNA"/>
</dbReference>
<dbReference type="AlphaFoldDB" id="A0A067MAT3"/>
<sequence length="129" mass="14386">MLIDCPTNTYTTSLFRRNLVVLFQALSLKDREDSLMADASECPAMDGIKSTSAQQDDARDRARRRVTRRKAQVVSDMVPVKWTSSTAVRRAISSTARSIRAREGGRTSTGRKSMQSKMQGIQQSMVSAR</sequence>
<feature type="compositionally biased region" description="Polar residues" evidence="1">
    <location>
        <begin position="106"/>
        <end position="129"/>
    </location>
</feature>
<dbReference type="InParanoid" id="A0A067MAT3"/>
<reference evidence="3" key="1">
    <citation type="journal article" date="2014" name="Proc. Natl. Acad. Sci. U.S.A.">
        <title>Extensive sampling of basidiomycete genomes demonstrates inadequacy of the white-rot/brown-rot paradigm for wood decay fungi.</title>
        <authorList>
            <person name="Riley R."/>
            <person name="Salamov A.A."/>
            <person name="Brown D.W."/>
            <person name="Nagy L.G."/>
            <person name="Floudas D."/>
            <person name="Held B.W."/>
            <person name="Levasseur A."/>
            <person name="Lombard V."/>
            <person name="Morin E."/>
            <person name="Otillar R."/>
            <person name="Lindquist E.A."/>
            <person name="Sun H."/>
            <person name="LaButti K.M."/>
            <person name="Schmutz J."/>
            <person name="Jabbour D."/>
            <person name="Luo H."/>
            <person name="Baker S.E."/>
            <person name="Pisabarro A.G."/>
            <person name="Walton J.D."/>
            <person name="Blanchette R.A."/>
            <person name="Henrissat B."/>
            <person name="Martin F."/>
            <person name="Cullen D."/>
            <person name="Hibbett D.S."/>
            <person name="Grigoriev I.V."/>
        </authorList>
    </citation>
    <scope>NUCLEOTIDE SEQUENCE [LARGE SCALE GENOMIC DNA]</scope>
    <source>
        <strain evidence="3">FD-172 SS1</strain>
    </source>
</reference>